<evidence type="ECO:0000256" key="1">
    <source>
        <dbReference type="SAM" id="MobiDB-lite"/>
    </source>
</evidence>
<sequence>MSLLLLKTKDLTWQDRALNLEVMLEPKRTNLLFKKNKSLSMNYVKDSIRYEKQANTSVRMMKNEKYYIDKKNQELYLVKTKRFLGSLSSEQRQKLLSRKSFSIGLSKLAKEIEEEEEYNERYSAPSSFSTRRVSVFGSFGSFASSTMNSESSVNIQELVTPTTEDPEPEPEPEPDLLLPKLPNKARGAPRLDRRYMSPDIRRFRSADDVTIVDIEDVSKPNTPIPSYLPSVSPLLGPDLASLRTKYEDIKIGETKNEQKENETPRKVVKFEDKADKVESPRITYESEKIKAEIAKPQLQRKVNSFLVRQSKFNKRVPVFIYKKNKSSVNPEDPYNIDKGKVVNAFDDLINKGGKDNFQRLKKYATKFKVASSFKNTSNVLTSSVDNFRTSRTFMTMANAAHVQQISSLA</sequence>
<dbReference type="EMBL" id="VSWD01000011">
    <property type="protein sequence ID" value="KAK3087375.1"/>
    <property type="molecule type" value="Genomic_DNA"/>
</dbReference>
<dbReference type="Proteomes" id="UP001186944">
    <property type="component" value="Unassembled WGS sequence"/>
</dbReference>
<dbReference type="AlphaFoldDB" id="A0AA89BU26"/>
<keyword evidence="3" id="KW-1185">Reference proteome</keyword>
<reference evidence="2" key="1">
    <citation type="submission" date="2019-08" db="EMBL/GenBank/DDBJ databases">
        <title>The improved chromosome-level genome for the pearl oyster Pinctada fucata martensii using PacBio sequencing and Hi-C.</title>
        <authorList>
            <person name="Zheng Z."/>
        </authorList>
    </citation>
    <scope>NUCLEOTIDE SEQUENCE</scope>
    <source>
        <strain evidence="2">ZZ-2019</strain>
        <tissue evidence="2">Adductor muscle</tissue>
    </source>
</reference>
<gene>
    <name evidence="2" type="ORF">FSP39_005181</name>
</gene>
<protein>
    <submittedName>
        <fullName evidence="2">Uncharacterized protein</fullName>
    </submittedName>
</protein>
<comment type="caution">
    <text evidence="2">The sequence shown here is derived from an EMBL/GenBank/DDBJ whole genome shotgun (WGS) entry which is preliminary data.</text>
</comment>
<evidence type="ECO:0000313" key="2">
    <source>
        <dbReference type="EMBL" id="KAK3087375.1"/>
    </source>
</evidence>
<name>A0AA89BU26_PINIB</name>
<proteinExistence type="predicted"/>
<evidence type="ECO:0000313" key="3">
    <source>
        <dbReference type="Proteomes" id="UP001186944"/>
    </source>
</evidence>
<accession>A0AA89BU26</accession>
<organism evidence="2 3">
    <name type="scientific">Pinctada imbricata</name>
    <name type="common">Atlantic pearl-oyster</name>
    <name type="synonym">Pinctada martensii</name>
    <dbReference type="NCBI Taxonomy" id="66713"/>
    <lineage>
        <taxon>Eukaryota</taxon>
        <taxon>Metazoa</taxon>
        <taxon>Spiralia</taxon>
        <taxon>Lophotrochozoa</taxon>
        <taxon>Mollusca</taxon>
        <taxon>Bivalvia</taxon>
        <taxon>Autobranchia</taxon>
        <taxon>Pteriomorphia</taxon>
        <taxon>Pterioida</taxon>
        <taxon>Pterioidea</taxon>
        <taxon>Pteriidae</taxon>
        <taxon>Pinctada</taxon>
    </lineage>
</organism>
<feature type="compositionally biased region" description="Acidic residues" evidence="1">
    <location>
        <begin position="164"/>
        <end position="174"/>
    </location>
</feature>
<feature type="region of interest" description="Disordered" evidence="1">
    <location>
        <begin position="158"/>
        <end position="191"/>
    </location>
</feature>